<protein>
    <submittedName>
        <fullName evidence="4">Response regulator transcription factor</fullName>
    </submittedName>
</protein>
<dbReference type="PROSITE" id="PS50930">
    <property type="entry name" value="HTH_LYTTR"/>
    <property type="match status" value="1"/>
</dbReference>
<dbReference type="Gene3D" id="3.40.50.2300">
    <property type="match status" value="1"/>
</dbReference>
<reference evidence="4" key="1">
    <citation type="submission" date="2020-11" db="EMBL/GenBank/DDBJ databases">
        <title>Bacterial whole genome sequence for Panacibacter sp. DH6.</title>
        <authorList>
            <person name="Le V."/>
            <person name="Ko S."/>
            <person name="Ahn C.-Y."/>
            <person name="Oh H.-M."/>
        </authorList>
    </citation>
    <scope>NUCLEOTIDE SEQUENCE</scope>
    <source>
        <strain evidence="4">DH6</strain>
    </source>
</reference>
<dbReference type="Proteomes" id="UP000628448">
    <property type="component" value="Unassembled WGS sequence"/>
</dbReference>
<dbReference type="InterPro" id="IPR001789">
    <property type="entry name" value="Sig_transdc_resp-reg_receiver"/>
</dbReference>
<dbReference type="AlphaFoldDB" id="A0A931GZJ2"/>
<dbReference type="PANTHER" id="PTHR37299">
    <property type="entry name" value="TRANSCRIPTIONAL REGULATOR-RELATED"/>
    <property type="match status" value="1"/>
</dbReference>
<feature type="modified residue" description="4-aspartylphosphate" evidence="1">
    <location>
        <position position="55"/>
    </location>
</feature>
<gene>
    <name evidence="4" type="ORF">I5907_18540</name>
</gene>
<dbReference type="GO" id="GO:0000156">
    <property type="term" value="F:phosphorelay response regulator activity"/>
    <property type="evidence" value="ECO:0007669"/>
    <property type="project" value="InterPro"/>
</dbReference>
<name>A0A931GZJ2_9BACT</name>
<evidence type="ECO:0000256" key="1">
    <source>
        <dbReference type="PROSITE-ProRule" id="PRU00169"/>
    </source>
</evidence>
<feature type="domain" description="Response regulatory" evidence="2">
    <location>
        <begin position="2"/>
        <end position="115"/>
    </location>
</feature>
<dbReference type="InterPro" id="IPR046947">
    <property type="entry name" value="LytR-like"/>
</dbReference>
<keyword evidence="1" id="KW-0597">Phosphoprotein</keyword>
<dbReference type="GO" id="GO:0003677">
    <property type="term" value="F:DNA binding"/>
    <property type="evidence" value="ECO:0007669"/>
    <property type="project" value="InterPro"/>
</dbReference>
<evidence type="ECO:0000259" key="2">
    <source>
        <dbReference type="PROSITE" id="PS50110"/>
    </source>
</evidence>
<organism evidence="4 5">
    <name type="scientific">Panacibacter microcysteis</name>
    <dbReference type="NCBI Taxonomy" id="2793269"/>
    <lineage>
        <taxon>Bacteria</taxon>
        <taxon>Pseudomonadati</taxon>
        <taxon>Bacteroidota</taxon>
        <taxon>Chitinophagia</taxon>
        <taxon>Chitinophagales</taxon>
        <taxon>Chitinophagaceae</taxon>
        <taxon>Panacibacter</taxon>
    </lineage>
</organism>
<accession>A0A931GZJ2</accession>
<dbReference type="Pfam" id="PF04397">
    <property type="entry name" value="LytTR"/>
    <property type="match status" value="1"/>
</dbReference>
<dbReference type="PROSITE" id="PS50110">
    <property type="entry name" value="RESPONSE_REGULATORY"/>
    <property type="match status" value="1"/>
</dbReference>
<dbReference type="SMART" id="SM00448">
    <property type="entry name" value="REC"/>
    <property type="match status" value="1"/>
</dbReference>
<dbReference type="EMBL" id="JADWYR010000002">
    <property type="protein sequence ID" value="MBG9378244.1"/>
    <property type="molecule type" value="Genomic_DNA"/>
</dbReference>
<dbReference type="SMART" id="SM00850">
    <property type="entry name" value="LytTR"/>
    <property type="match status" value="1"/>
</dbReference>
<comment type="caution">
    <text evidence="4">The sequence shown here is derived from an EMBL/GenBank/DDBJ whole genome shotgun (WGS) entry which is preliminary data.</text>
</comment>
<evidence type="ECO:0000313" key="4">
    <source>
        <dbReference type="EMBL" id="MBG9378244.1"/>
    </source>
</evidence>
<dbReference type="InterPro" id="IPR011006">
    <property type="entry name" value="CheY-like_superfamily"/>
</dbReference>
<dbReference type="Gene3D" id="2.40.50.1020">
    <property type="entry name" value="LytTr DNA-binding domain"/>
    <property type="match status" value="1"/>
</dbReference>
<proteinExistence type="predicted"/>
<dbReference type="Pfam" id="PF00072">
    <property type="entry name" value="Response_reg"/>
    <property type="match status" value="1"/>
</dbReference>
<dbReference type="PANTHER" id="PTHR37299:SF1">
    <property type="entry name" value="STAGE 0 SPORULATION PROTEIN A HOMOLOG"/>
    <property type="match status" value="1"/>
</dbReference>
<evidence type="ECO:0000259" key="3">
    <source>
        <dbReference type="PROSITE" id="PS50930"/>
    </source>
</evidence>
<sequence length="253" mass="29732">MRVLIIEDEVVAAQRLQLLLKEYDEQVDVIGCLDSVEDAITWFQQNQHPDLLLLDIQLADGFSFDILKRTTYKNPVIFTTAFNDYALQAFEYLSVDYLLKPVSFSSLKRGLDKYKMISANNTTNYEPLINALKQFPLTQYKERFLARVGQKLIFVKTNEIAYFRAEDKVIYLIDKQGNKLPVDYTLEKLESVLDPRQFFRLNRKIIVAIDSIAQVRPYYNSRLMLHLKDGHKSEDMVISRERVPEFREWAEMQ</sequence>
<evidence type="ECO:0000313" key="5">
    <source>
        <dbReference type="Proteomes" id="UP000628448"/>
    </source>
</evidence>
<dbReference type="SUPFAM" id="SSF52172">
    <property type="entry name" value="CheY-like"/>
    <property type="match status" value="1"/>
</dbReference>
<feature type="domain" description="HTH LytTR-type" evidence="3">
    <location>
        <begin position="144"/>
        <end position="252"/>
    </location>
</feature>
<dbReference type="InterPro" id="IPR007492">
    <property type="entry name" value="LytTR_DNA-bd_dom"/>
</dbReference>
<dbReference type="RefSeq" id="WP_196992285.1">
    <property type="nucleotide sequence ID" value="NZ_JADWYR010000002.1"/>
</dbReference>
<keyword evidence="5" id="KW-1185">Reference proteome</keyword>